<name>A0ACC0U265_9AGAM</name>
<comment type="caution">
    <text evidence="1">The sequence shown here is derived from an EMBL/GenBank/DDBJ whole genome shotgun (WGS) entry which is preliminary data.</text>
</comment>
<evidence type="ECO:0000313" key="2">
    <source>
        <dbReference type="Proteomes" id="UP001207468"/>
    </source>
</evidence>
<sequence>MADSPPSDGSRRVMFLLRRYLRHASQQSILTQRSFGHSLSCHSKKLEAIATYEQLVHEHAPLISYLEGLTAHDPLLRPHAEPSSEDAGARNYKGTRNFRIALEHFRTLKATYEDTVQLFDSPELVDLAIVETDTLISDLRFLLKHDLPTALLPSSETEELSALVELKAGVGGSESSLFVAELLRMYSRFSRQNEWEPTVLSSSEGDSGGFKDAILEIKGTGAYDALRWESGVHRVQRVPTTEASGRVHTSTVAAVVLPLSDESRMNGADDLVKPEDVRVEVMRARGAGGQHVNKTESAVRLTHLPTGITVSMQDERSQHQNKRRAYQILRARLMDLKLVRDQAERRAVRKSLVRTADRGEKIRTYNYQQNRVTDHRLGKGSMVSCEAIMEGVGLRMLVDGLKDKHLSEALEEVLEPT</sequence>
<keyword evidence="2" id="KW-1185">Reference proteome</keyword>
<reference evidence="1" key="1">
    <citation type="submission" date="2021-03" db="EMBL/GenBank/DDBJ databases">
        <title>Evolutionary priming and transition to the ectomycorrhizal habit in an iconic lineage of mushroom-forming fungi: is preadaptation a requirement?</title>
        <authorList>
            <consortium name="DOE Joint Genome Institute"/>
            <person name="Looney B.P."/>
            <person name="Miyauchi S."/>
            <person name="Morin E."/>
            <person name="Drula E."/>
            <person name="Courty P.E."/>
            <person name="Chicoki N."/>
            <person name="Fauchery L."/>
            <person name="Kohler A."/>
            <person name="Kuo A."/>
            <person name="LaButti K."/>
            <person name="Pangilinan J."/>
            <person name="Lipzen A."/>
            <person name="Riley R."/>
            <person name="Andreopoulos W."/>
            <person name="He G."/>
            <person name="Johnson J."/>
            <person name="Barry K.W."/>
            <person name="Grigoriev I.V."/>
            <person name="Nagy L."/>
            <person name="Hibbett D."/>
            <person name="Henrissat B."/>
            <person name="Matheny P.B."/>
            <person name="Labbe J."/>
            <person name="Martin A.F."/>
        </authorList>
    </citation>
    <scope>NUCLEOTIDE SEQUENCE</scope>
    <source>
        <strain evidence="1">BPL698</strain>
    </source>
</reference>
<proteinExistence type="predicted"/>
<accession>A0ACC0U265</accession>
<organism evidence="1 2">
    <name type="scientific">Russula earlei</name>
    <dbReference type="NCBI Taxonomy" id="71964"/>
    <lineage>
        <taxon>Eukaryota</taxon>
        <taxon>Fungi</taxon>
        <taxon>Dikarya</taxon>
        <taxon>Basidiomycota</taxon>
        <taxon>Agaricomycotina</taxon>
        <taxon>Agaricomycetes</taxon>
        <taxon>Russulales</taxon>
        <taxon>Russulaceae</taxon>
        <taxon>Russula</taxon>
    </lineage>
</organism>
<evidence type="ECO:0000313" key="1">
    <source>
        <dbReference type="EMBL" id="KAI9456744.1"/>
    </source>
</evidence>
<dbReference type="Proteomes" id="UP001207468">
    <property type="component" value="Unassembled WGS sequence"/>
</dbReference>
<protein>
    <submittedName>
        <fullName evidence="1">Release factor</fullName>
    </submittedName>
</protein>
<dbReference type="EMBL" id="JAGFNK010000232">
    <property type="protein sequence ID" value="KAI9456744.1"/>
    <property type="molecule type" value="Genomic_DNA"/>
</dbReference>
<gene>
    <name evidence="1" type="ORF">F5148DRAFT_365881</name>
</gene>